<keyword evidence="1" id="KW-0812">Transmembrane</keyword>
<dbReference type="Pfam" id="PF00209">
    <property type="entry name" value="SNF"/>
    <property type="match status" value="1"/>
</dbReference>
<dbReference type="GO" id="GO:0016020">
    <property type="term" value="C:membrane"/>
    <property type="evidence" value="ECO:0007669"/>
    <property type="project" value="InterPro"/>
</dbReference>
<keyword evidence="1" id="KW-0472">Membrane</keyword>
<name>A0A5C6NRV5_9TELE</name>
<keyword evidence="3" id="KW-1185">Reference proteome</keyword>
<gene>
    <name evidence="2" type="ORF">D4764_18G0002740</name>
</gene>
<keyword evidence="1" id="KW-1133">Transmembrane helix</keyword>
<reference evidence="2 3" key="1">
    <citation type="submission" date="2019-04" db="EMBL/GenBank/DDBJ databases">
        <title>Chromosome genome assembly for Takifugu flavidus.</title>
        <authorList>
            <person name="Xiao S."/>
        </authorList>
    </citation>
    <scope>NUCLEOTIDE SEQUENCE [LARGE SCALE GENOMIC DNA]</scope>
    <source>
        <strain evidence="2">HTHZ2018</strain>
        <tissue evidence="2">Muscle</tissue>
    </source>
</reference>
<evidence type="ECO:0000256" key="1">
    <source>
        <dbReference type="SAM" id="Phobius"/>
    </source>
</evidence>
<dbReference type="EMBL" id="RHFK02000010">
    <property type="protein sequence ID" value="TWW69468.1"/>
    <property type="molecule type" value="Genomic_DNA"/>
</dbReference>
<organism evidence="2 3">
    <name type="scientific">Takifugu flavidus</name>
    <name type="common">sansaifugu</name>
    <dbReference type="NCBI Taxonomy" id="433684"/>
    <lineage>
        <taxon>Eukaryota</taxon>
        <taxon>Metazoa</taxon>
        <taxon>Chordata</taxon>
        <taxon>Craniata</taxon>
        <taxon>Vertebrata</taxon>
        <taxon>Euteleostomi</taxon>
        <taxon>Actinopterygii</taxon>
        <taxon>Neopterygii</taxon>
        <taxon>Teleostei</taxon>
        <taxon>Neoteleostei</taxon>
        <taxon>Acanthomorphata</taxon>
        <taxon>Eupercaria</taxon>
        <taxon>Tetraodontiformes</taxon>
        <taxon>Tetradontoidea</taxon>
        <taxon>Tetraodontidae</taxon>
        <taxon>Takifugu</taxon>
    </lineage>
</organism>
<evidence type="ECO:0000313" key="3">
    <source>
        <dbReference type="Proteomes" id="UP000324091"/>
    </source>
</evidence>
<evidence type="ECO:0000313" key="2">
    <source>
        <dbReference type="EMBL" id="TWW69468.1"/>
    </source>
</evidence>
<dbReference type="InterPro" id="IPR000175">
    <property type="entry name" value="Na/ntran_symport"/>
</dbReference>
<dbReference type="AlphaFoldDB" id="A0A5C6NRV5"/>
<feature type="transmembrane region" description="Helical" evidence="1">
    <location>
        <begin position="109"/>
        <end position="131"/>
    </location>
</feature>
<comment type="caution">
    <text evidence="2">The sequence shown here is derived from an EMBL/GenBank/DDBJ whole genome shotgun (WGS) entry which is preliminary data.</text>
</comment>
<accession>A0A5C6NRV5</accession>
<proteinExistence type="predicted"/>
<protein>
    <submittedName>
        <fullName evidence="2">Sodium-dependent noradrenaline transporter</fullName>
    </submittedName>
</protein>
<dbReference type="Proteomes" id="UP000324091">
    <property type="component" value="Chromosome 18"/>
</dbReference>
<sequence>MTAPRNSVHKNYEQNRRQRAALAETNPHRKRVRLTASNSDQTLAPIIRGADGPYQRARHPILLENPPQDPSRDTVECLNCSLYPKVGLICSFLNYQPLKSRGGYVYPDWSYHLGLAMALSSMVVIPVYAVAKLCFTKGTLKQRLLVLWYPDRGAAHPKRNGHESETIHSSDI</sequence>